<dbReference type="EMBL" id="VRLW01000001">
    <property type="protein sequence ID" value="KAA1261872.1"/>
    <property type="molecule type" value="Genomic_DNA"/>
</dbReference>
<dbReference type="Proteomes" id="UP000322699">
    <property type="component" value="Unassembled WGS sequence"/>
</dbReference>
<protein>
    <submittedName>
        <fullName evidence="1">Uncharacterized protein</fullName>
    </submittedName>
</protein>
<gene>
    <name evidence="1" type="ORF">LF1_44330</name>
</gene>
<reference evidence="1 2" key="1">
    <citation type="submission" date="2019-08" db="EMBL/GenBank/DDBJ databases">
        <title>Deep-cultivation of Planctomycetes and their phenomic and genomic characterization uncovers novel biology.</title>
        <authorList>
            <person name="Wiegand S."/>
            <person name="Jogler M."/>
            <person name="Boedeker C."/>
            <person name="Pinto D."/>
            <person name="Vollmers J."/>
            <person name="Rivas-Marin E."/>
            <person name="Kohn T."/>
            <person name="Peeters S.H."/>
            <person name="Heuer A."/>
            <person name="Rast P."/>
            <person name="Oberbeckmann S."/>
            <person name="Bunk B."/>
            <person name="Jeske O."/>
            <person name="Meyerdierks A."/>
            <person name="Storesund J.E."/>
            <person name="Kallscheuer N."/>
            <person name="Luecker S."/>
            <person name="Lage O.M."/>
            <person name="Pohl T."/>
            <person name="Merkel B.J."/>
            <person name="Hornburger P."/>
            <person name="Mueller R.-W."/>
            <person name="Bruemmer F."/>
            <person name="Labrenz M."/>
            <person name="Spormann A.M."/>
            <person name="Op Den Camp H."/>
            <person name="Overmann J."/>
            <person name="Amann R."/>
            <person name="Jetten M.S.M."/>
            <person name="Mascher T."/>
            <person name="Medema M.H."/>
            <person name="Devos D.P."/>
            <person name="Kaster A.-K."/>
            <person name="Ovreas L."/>
            <person name="Rohde M."/>
            <person name="Galperin M.Y."/>
            <person name="Jogler C."/>
        </authorList>
    </citation>
    <scope>NUCLEOTIDE SEQUENCE [LARGE SCALE GENOMIC DNA]</scope>
    <source>
        <strain evidence="1 2">LF1</strain>
    </source>
</reference>
<sequence length="149" mass="16880">MMFSQIKWRMLGIPVLAIGLLLATDAPQAKSQGFGLQIGGFGGGFGVSSFGGRGFNRGFHPGFNRGFHPGFNRGFHPGFNNFNRGFNSRRSFRPNFHYGAPLYRSNFQAYRTIHPIGNQFNFQRSVIVPRGKHLGYFPGHYNRNYRRGF</sequence>
<name>A0A5B1CND4_9BACT</name>
<dbReference type="RefSeq" id="WP_200836802.1">
    <property type="nucleotide sequence ID" value="NZ_VRLW01000001.1"/>
</dbReference>
<accession>A0A5B1CND4</accession>
<keyword evidence="2" id="KW-1185">Reference proteome</keyword>
<evidence type="ECO:0000313" key="1">
    <source>
        <dbReference type="EMBL" id="KAA1261872.1"/>
    </source>
</evidence>
<proteinExistence type="predicted"/>
<comment type="caution">
    <text evidence="1">The sequence shown here is derived from an EMBL/GenBank/DDBJ whole genome shotgun (WGS) entry which is preliminary data.</text>
</comment>
<dbReference type="AlphaFoldDB" id="A0A5B1CND4"/>
<evidence type="ECO:0000313" key="2">
    <source>
        <dbReference type="Proteomes" id="UP000322699"/>
    </source>
</evidence>
<organism evidence="1 2">
    <name type="scientific">Rubripirellula obstinata</name>
    <dbReference type="NCBI Taxonomy" id="406547"/>
    <lineage>
        <taxon>Bacteria</taxon>
        <taxon>Pseudomonadati</taxon>
        <taxon>Planctomycetota</taxon>
        <taxon>Planctomycetia</taxon>
        <taxon>Pirellulales</taxon>
        <taxon>Pirellulaceae</taxon>
        <taxon>Rubripirellula</taxon>
    </lineage>
</organism>